<proteinExistence type="predicted"/>
<reference evidence="2 3" key="1">
    <citation type="submission" date="2013-11" db="EMBL/GenBank/DDBJ databases">
        <title>Opisthorchis viverrini - life in the bile duct.</title>
        <authorList>
            <person name="Young N.D."/>
            <person name="Nagarajan N."/>
            <person name="Lin S.J."/>
            <person name="Korhonen P.K."/>
            <person name="Jex A.R."/>
            <person name="Hall R.S."/>
            <person name="Safavi-Hemami H."/>
            <person name="Kaewkong W."/>
            <person name="Bertrand D."/>
            <person name="Gao S."/>
            <person name="Seet Q."/>
            <person name="Wongkham S."/>
            <person name="Teh B.T."/>
            <person name="Wongkham C."/>
            <person name="Intapan P.M."/>
            <person name="Maleewong W."/>
            <person name="Yang X."/>
            <person name="Hu M."/>
            <person name="Wang Z."/>
            <person name="Hofmann A."/>
            <person name="Sternberg P.W."/>
            <person name="Tan P."/>
            <person name="Wang J."/>
            <person name="Gasser R.B."/>
        </authorList>
    </citation>
    <scope>NUCLEOTIDE SEQUENCE [LARGE SCALE GENOMIC DNA]</scope>
</reference>
<protein>
    <recommendedName>
        <fullName evidence="4">TIL domain-containing protein</fullName>
    </recommendedName>
</protein>
<feature type="chain" id="PRO_5001705415" description="TIL domain-containing protein" evidence="1">
    <location>
        <begin position="29"/>
        <end position="84"/>
    </location>
</feature>
<dbReference type="KEGG" id="ovi:T265_10459"/>
<organism evidence="2 3">
    <name type="scientific">Opisthorchis viverrini</name>
    <name type="common">Southeast Asian liver fluke</name>
    <dbReference type="NCBI Taxonomy" id="6198"/>
    <lineage>
        <taxon>Eukaryota</taxon>
        <taxon>Metazoa</taxon>
        <taxon>Spiralia</taxon>
        <taxon>Lophotrochozoa</taxon>
        <taxon>Platyhelminthes</taxon>
        <taxon>Trematoda</taxon>
        <taxon>Digenea</taxon>
        <taxon>Opisthorchiida</taxon>
        <taxon>Opisthorchiata</taxon>
        <taxon>Opisthorchiidae</taxon>
        <taxon>Opisthorchis</taxon>
    </lineage>
</organism>
<evidence type="ECO:0000313" key="3">
    <source>
        <dbReference type="Proteomes" id="UP000054324"/>
    </source>
</evidence>
<dbReference type="Proteomes" id="UP000054324">
    <property type="component" value="Unassembled WGS sequence"/>
</dbReference>
<dbReference type="AlphaFoldDB" id="A0A075A1A7"/>
<evidence type="ECO:0000256" key="1">
    <source>
        <dbReference type="SAM" id="SignalP"/>
    </source>
</evidence>
<dbReference type="OrthoDB" id="10357473at2759"/>
<dbReference type="CTD" id="20324627"/>
<dbReference type="GeneID" id="20324627"/>
<keyword evidence="3" id="KW-1185">Reference proteome</keyword>
<keyword evidence="1" id="KW-0732">Signal</keyword>
<name>A0A075A1A7_OPIVI</name>
<dbReference type="RefSeq" id="XP_009175100.1">
    <property type="nucleotide sequence ID" value="XM_009176836.1"/>
</dbReference>
<evidence type="ECO:0000313" key="2">
    <source>
        <dbReference type="EMBL" id="KER21149.1"/>
    </source>
</evidence>
<accession>A0A075A1A7</accession>
<sequence>MCGNIRISKVWFMVLLTLSIPLSPTCRGSVKTEKSSCSEECSHTAAKCETDCGPSYPVMNSECVSGCRIAGLFCEDRCQLKKES</sequence>
<gene>
    <name evidence="2" type="ORF">T265_10459</name>
</gene>
<feature type="signal peptide" evidence="1">
    <location>
        <begin position="1"/>
        <end position="28"/>
    </location>
</feature>
<evidence type="ECO:0008006" key="4">
    <source>
        <dbReference type="Google" id="ProtNLM"/>
    </source>
</evidence>
<dbReference type="EMBL" id="KL596990">
    <property type="protein sequence ID" value="KER21149.1"/>
    <property type="molecule type" value="Genomic_DNA"/>
</dbReference>